<evidence type="ECO:0000313" key="1">
    <source>
        <dbReference type="EMBL" id="VDM05429.1"/>
    </source>
</evidence>
<reference evidence="1 2" key="2">
    <citation type="submission" date="2018-11" db="EMBL/GenBank/DDBJ databases">
        <authorList>
            <consortium name="Pathogen Informatics"/>
        </authorList>
    </citation>
    <scope>NUCLEOTIDE SEQUENCE [LARGE SCALE GENOMIC DNA]</scope>
    <source>
        <strain evidence="1 2">NST_G2</strain>
    </source>
</reference>
<name>A0A183TRE4_SCHSO</name>
<evidence type="ECO:0000313" key="2">
    <source>
        <dbReference type="Proteomes" id="UP000275846"/>
    </source>
</evidence>
<sequence>MFFVMQLDTYLDERLGIRIAYRPEGQLLKSPAHAAQMPITTNNVHDLLFAEDYGLNTATKEGMQLSMDLFTTVPTPD</sequence>
<dbReference type="Proteomes" id="UP000275846">
    <property type="component" value="Unassembled WGS sequence"/>
</dbReference>
<evidence type="ECO:0000313" key="3">
    <source>
        <dbReference type="WBParaSite" id="SSLN_0001976501-mRNA-1"/>
    </source>
</evidence>
<keyword evidence="2" id="KW-1185">Reference proteome</keyword>
<dbReference type="WBParaSite" id="SSLN_0001976501-mRNA-1">
    <property type="protein sequence ID" value="SSLN_0001976501-mRNA-1"/>
    <property type="gene ID" value="SSLN_0001976501"/>
</dbReference>
<dbReference type="AlphaFoldDB" id="A0A183TRE4"/>
<gene>
    <name evidence="1" type="ORF">SSLN_LOCUS19043</name>
</gene>
<reference evidence="3" key="1">
    <citation type="submission" date="2016-06" db="UniProtKB">
        <authorList>
            <consortium name="WormBaseParasite"/>
        </authorList>
    </citation>
    <scope>IDENTIFICATION</scope>
</reference>
<organism evidence="3">
    <name type="scientific">Schistocephalus solidus</name>
    <name type="common">Tapeworm</name>
    <dbReference type="NCBI Taxonomy" id="70667"/>
    <lineage>
        <taxon>Eukaryota</taxon>
        <taxon>Metazoa</taxon>
        <taxon>Spiralia</taxon>
        <taxon>Lophotrochozoa</taxon>
        <taxon>Platyhelminthes</taxon>
        <taxon>Cestoda</taxon>
        <taxon>Eucestoda</taxon>
        <taxon>Diphyllobothriidea</taxon>
        <taxon>Diphyllobothriidae</taxon>
        <taxon>Schistocephalus</taxon>
    </lineage>
</organism>
<dbReference type="OrthoDB" id="410381at2759"/>
<dbReference type="EMBL" id="UYSU01046073">
    <property type="protein sequence ID" value="VDM05429.1"/>
    <property type="molecule type" value="Genomic_DNA"/>
</dbReference>
<proteinExistence type="predicted"/>
<protein>
    <submittedName>
        <fullName evidence="3">Reverse transcriptase domain-containing protein</fullName>
    </submittedName>
</protein>
<accession>A0A183TRE4</accession>